<dbReference type="Proteomes" id="UP001642487">
    <property type="component" value="Chromosome 7"/>
</dbReference>
<sequence>MHTLQNTILKSLSKQKKDTHTITLPKTPAEQMQLRRDRYGLPGGSVWPTPGLCPGEVGRNASTSTYLCRFIENDNTDTGAGGVTARRLRLTTAMAEAEANG</sequence>
<accession>A0ABP0Z0U2</accession>
<gene>
    <name evidence="2" type="ORF">CITCOLO1_LOCUS17651</name>
</gene>
<evidence type="ECO:0000313" key="2">
    <source>
        <dbReference type="EMBL" id="CAK9325391.1"/>
    </source>
</evidence>
<keyword evidence="3" id="KW-1185">Reference proteome</keyword>
<dbReference type="EMBL" id="OZ021741">
    <property type="protein sequence ID" value="CAK9325391.1"/>
    <property type="molecule type" value="Genomic_DNA"/>
</dbReference>
<name>A0ABP0Z0U2_9ROSI</name>
<evidence type="ECO:0000256" key="1">
    <source>
        <dbReference type="SAM" id="MobiDB-lite"/>
    </source>
</evidence>
<protein>
    <submittedName>
        <fullName evidence="2">Uncharacterized protein</fullName>
    </submittedName>
</protein>
<proteinExistence type="predicted"/>
<reference evidence="2 3" key="1">
    <citation type="submission" date="2024-03" db="EMBL/GenBank/DDBJ databases">
        <authorList>
            <person name="Gkanogiannis A."/>
            <person name="Becerra Lopez-Lavalle L."/>
        </authorList>
    </citation>
    <scope>NUCLEOTIDE SEQUENCE [LARGE SCALE GENOMIC DNA]</scope>
</reference>
<feature type="compositionally biased region" description="Polar residues" evidence="1">
    <location>
        <begin position="1"/>
        <end position="12"/>
    </location>
</feature>
<evidence type="ECO:0000313" key="3">
    <source>
        <dbReference type="Proteomes" id="UP001642487"/>
    </source>
</evidence>
<feature type="region of interest" description="Disordered" evidence="1">
    <location>
        <begin position="1"/>
        <end position="28"/>
    </location>
</feature>
<organism evidence="2 3">
    <name type="scientific">Citrullus colocynthis</name>
    <name type="common">colocynth</name>
    <dbReference type="NCBI Taxonomy" id="252529"/>
    <lineage>
        <taxon>Eukaryota</taxon>
        <taxon>Viridiplantae</taxon>
        <taxon>Streptophyta</taxon>
        <taxon>Embryophyta</taxon>
        <taxon>Tracheophyta</taxon>
        <taxon>Spermatophyta</taxon>
        <taxon>Magnoliopsida</taxon>
        <taxon>eudicotyledons</taxon>
        <taxon>Gunneridae</taxon>
        <taxon>Pentapetalae</taxon>
        <taxon>rosids</taxon>
        <taxon>fabids</taxon>
        <taxon>Cucurbitales</taxon>
        <taxon>Cucurbitaceae</taxon>
        <taxon>Benincaseae</taxon>
        <taxon>Citrullus</taxon>
    </lineage>
</organism>